<comment type="caution">
    <text evidence="1">The sequence shown here is derived from an EMBL/GenBank/DDBJ whole genome shotgun (WGS) entry which is preliminary data.</text>
</comment>
<organism evidence="1 2">
    <name type="scientific">Kitasatospora cystarginea</name>
    <dbReference type="NCBI Taxonomy" id="58350"/>
    <lineage>
        <taxon>Bacteria</taxon>
        <taxon>Bacillati</taxon>
        <taxon>Actinomycetota</taxon>
        <taxon>Actinomycetes</taxon>
        <taxon>Kitasatosporales</taxon>
        <taxon>Streptomycetaceae</taxon>
        <taxon>Kitasatospora</taxon>
    </lineage>
</organism>
<name>A0ABP5QW52_9ACTN</name>
<keyword evidence="2" id="KW-1185">Reference proteome</keyword>
<evidence type="ECO:0000313" key="2">
    <source>
        <dbReference type="Proteomes" id="UP001500305"/>
    </source>
</evidence>
<reference evidence="2" key="1">
    <citation type="journal article" date="2019" name="Int. J. Syst. Evol. Microbiol.">
        <title>The Global Catalogue of Microorganisms (GCM) 10K type strain sequencing project: providing services to taxonomists for standard genome sequencing and annotation.</title>
        <authorList>
            <consortium name="The Broad Institute Genomics Platform"/>
            <consortium name="The Broad Institute Genome Sequencing Center for Infectious Disease"/>
            <person name="Wu L."/>
            <person name="Ma J."/>
        </authorList>
    </citation>
    <scope>NUCLEOTIDE SEQUENCE [LARGE SCALE GENOMIC DNA]</scope>
    <source>
        <strain evidence="2">JCM 7356</strain>
    </source>
</reference>
<evidence type="ECO:0000313" key="1">
    <source>
        <dbReference type="EMBL" id="GAA2245817.1"/>
    </source>
</evidence>
<accession>A0ABP5QW52</accession>
<gene>
    <name evidence="1" type="ORF">GCM10010430_29670</name>
</gene>
<dbReference type="Proteomes" id="UP001500305">
    <property type="component" value="Unassembled WGS sequence"/>
</dbReference>
<sequence>MTTDPVLLNGDLALVEPREPEAAWRVHRRPFECTSEVRRPLVPYPDERQHRQRAAHRAPFTWRDDSEALTGILSARHTGHSALPTHFPTAAHFPTTAPSPAIARYPAVAHHSAGKARTPRTAPSRDAAHQVATEAMGGAPATGPAPTGTAG</sequence>
<dbReference type="RefSeq" id="WP_344636823.1">
    <property type="nucleotide sequence ID" value="NZ_BAAATR010000011.1"/>
</dbReference>
<protein>
    <submittedName>
        <fullName evidence="1">Uncharacterized protein</fullName>
    </submittedName>
</protein>
<proteinExistence type="predicted"/>
<dbReference type="EMBL" id="BAAATR010000011">
    <property type="protein sequence ID" value="GAA2245817.1"/>
    <property type="molecule type" value="Genomic_DNA"/>
</dbReference>